<protein>
    <submittedName>
        <fullName evidence="1">Uncharacterized protein</fullName>
    </submittedName>
</protein>
<sequence length="74" mass="8908">MEGFIVASSFDFRVCFTSFTIRSYRRQQNRCWRGKKHQVEVEIPIIRFVMASKELTNRWKHDVDETQSCHRGNL</sequence>
<dbReference type="EMBL" id="CAKMRJ010001344">
    <property type="protein sequence ID" value="CAH1424121.1"/>
    <property type="molecule type" value="Genomic_DNA"/>
</dbReference>
<proteinExistence type="predicted"/>
<comment type="caution">
    <text evidence="1">The sequence shown here is derived from an EMBL/GenBank/DDBJ whole genome shotgun (WGS) entry which is preliminary data.</text>
</comment>
<dbReference type="Proteomes" id="UP001157418">
    <property type="component" value="Unassembled WGS sequence"/>
</dbReference>
<name>A0AAU9MF51_9ASTR</name>
<organism evidence="1 2">
    <name type="scientific">Lactuca virosa</name>
    <dbReference type="NCBI Taxonomy" id="75947"/>
    <lineage>
        <taxon>Eukaryota</taxon>
        <taxon>Viridiplantae</taxon>
        <taxon>Streptophyta</taxon>
        <taxon>Embryophyta</taxon>
        <taxon>Tracheophyta</taxon>
        <taxon>Spermatophyta</taxon>
        <taxon>Magnoliopsida</taxon>
        <taxon>eudicotyledons</taxon>
        <taxon>Gunneridae</taxon>
        <taxon>Pentapetalae</taxon>
        <taxon>asterids</taxon>
        <taxon>campanulids</taxon>
        <taxon>Asterales</taxon>
        <taxon>Asteraceae</taxon>
        <taxon>Cichorioideae</taxon>
        <taxon>Cichorieae</taxon>
        <taxon>Lactucinae</taxon>
        <taxon>Lactuca</taxon>
    </lineage>
</organism>
<keyword evidence="2" id="KW-1185">Reference proteome</keyword>
<gene>
    <name evidence="1" type="ORF">LVIROSA_LOCUS11356</name>
</gene>
<evidence type="ECO:0000313" key="2">
    <source>
        <dbReference type="Proteomes" id="UP001157418"/>
    </source>
</evidence>
<accession>A0AAU9MF51</accession>
<evidence type="ECO:0000313" key="1">
    <source>
        <dbReference type="EMBL" id="CAH1424121.1"/>
    </source>
</evidence>
<reference evidence="1 2" key="1">
    <citation type="submission" date="2022-01" db="EMBL/GenBank/DDBJ databases">
        <authorList>
            <person name="Xiong W."/>
            <person name="Schranz E."/>
        </authorList>
    </citation>
    <scope>NUCLEOTIDE SEQUENCE [LARGE SCALE GENOMIC DNA]</scope>
</reference>
<dbReference type="AlphaFoldDB" id="A0AAU9MF51"/>